<dbReference type="EMBL" id="JABTTY010000001">
    <property type="protein sequence ID" value="MBE7525127.1"/>
    <property type="molecule type" value="Genomic_DNA"/>
</dbReference>
<feature type="transmembrane region" description="Helical" evidence="1">
    <location>
        <begin position="49"/>
        <end position="71"/>
    </location>
</feature>
<reference evidence="2" key="1">
    <citation type="submission" date="2020-05" db="EMBL/GenBank/DDBJ databases">
        <title>High-Quality Genomes of Partial-Nitritation/Anammox System by Hierarchical Clustering Based Hybrid Assembly.</title>
        <authorList>
            <person name="Liu L."/>
            <person name="Wang Y."/>
            <person name="Che Y."/>
            <person name="Chen Y."/>
            <person name="Xia Y."/>
            <person name="Luo R."/>
            <person name="Cheng S.H."/>
            <person name="Zheng C."/>
            <person name="Zhang T."/>
        </authorList>
    </citation>
    <scope>NUCLEOTIDE SEQUENCE</scope>
    <source>
        <strain evidence="2">H1_PAT1</strain>
    </source>
</reference>
<gene>
    <name evidence="2" type="ORF">HS096_01910</name>
</gene>
<keyword evidence="1" id="KW-1133">Transmembrane helix</keyword>
<dbReference type="Proteomes" id="UP000710385">
    <property type="component" value="Unassembled WGS sequence"/>
</dbReference>
<accession>A0A928Y642</accession>
<evidence type="ECO:0000256" key="1">
    <source>
        <dbReference type="SAM" id="Phobius"/>
    </source>
</evidence>
<dbReference type="AlphaFoldDB" id="A0A928Y642"/>
<feature type="transmembrane region" description="Helical" evidence="1">
    <location>
        <begin position="6"/>
        <end position="28"/>
    </location>
</feature>
<comment type="caution">
    <text evidence="2">The sequence shown here is derived from an EMBL/GenBank/DDBJ whole genome shotgun (WGS) entry which is preliminary data.</text>
</comment>
<keyword evidence="1" id="KW-0472">Membrane</keyword>
<evidence type="ECO:0000313" key="3">
    <source>
        <dbReference type="Proteomes" id="UP000710385"/>
    </source>
</evidence>
<keyword evidence="1" id="KW-0812">Transmembrane</keyword>
<sequence>MDPLFFMAKTLDIVGKLMIAYTALMVHHRVLREHKIDKSVFRMMRREQAVGIAGVLLMVIAYAIEVFPTLYS</sequence>
<name>A0A928Y642_UNCKA</name>
<protein>
    <submittedName>
        <fullName evidence="2">Uncharacterized protein</fullName>
    </submittedName>
</protein>
<organism evidence="2 3">
    <name type="scientific">candidate division WWE3 bacterium</name>
    <dbReference type="NCBI Taxonomy" id="2053526"/>
    <lineage>
        <taxon>Bacteria</taxon>
        <taxon>Katanobacteria</taxon>
    </lineage>
</organism>
<proteinExistence type="predicted"/>
<evidence type="ECO:0000313" key="2">
    <source>
        <dbReference type="EMBL" id="MBE7525127.1"/>
    </source>
</evidence>